<dbReference type="Proteomes" id="UP000232164">
    <property type="component" value="Unassembled WGS sequence"/>
</dbReference>
<accession>A0A2N0D2Y5</accession>
<gene>
    <name evidence="1" type="ORF">CWR43_27920</name>
</gene>
<evidence type="ECO:0000313" key="1">
    <source>
        <dbReference type="EMBL" id="PKA40412.1"/>
    </source>
</evidence>
<dbReference type="EMBL" id="PIQN01000022">
    <property type="protein sequence ID" value="PKA40412.1"/>
    <property type="molecule type" value="Genomic_DNA"/>
</dbReference>
<dbReference type="RefSeq" id="WP_100772654.1">
    <property type="nucleotide sequence ID" value="NZ_PIQN01000022.1"/>
</dbReference>
<evidence type="ECO:0000313" key="2">
    <source>
        <dbReference type="Proteomes" id="UP000232164"/>
    </source>
</evidence>
<dbReference type="AlphaFoldDB" id="A0A2N0D2Y5"/>
<proteinExistence type="predicted"/>
<organism evidence="1 2">
    <name type="scientific">Rhizobium sullae</name>
    <name type="common">Rhizobium hedysari</name>
    <dbReference type="NCBI Taxonomy" id="50338"/>
    <lineage>
        <taxon>Bacteria</taxon>
        <taxon>Pseudomonadati</taxon>
        <taxon>Pseudomonadota</taxon>
        <taxon>Alphaproteobacteria</taxon>
        <taxon>Hyphomicrobiales</taxon>
        <taxon>Rhizobiaceae</taxon>
        <taxon>Rhizobium/Agrobacterium group</taxon>
        <taxon>Rhizobium</taxon>
    </lineage>
</organism>
<protein>
    <submittedName>
        <fullName evidence="1">Uncharacterized protein</fullName>
    </submittedName>
</protein>
<name>A0A2N0D2Y5_RHISU</name>
<reference evidence="1 2" key="2">
    <citation type="submission" date="2017-12" db="EMBL/GenBank/DDBJ databases">
        <title>Genome sequence of Rhizobium sullae HCNT1 isolated from Sulla coronaria nodules and featuring peculiar denitrification phenotypes.</title>
        <authorList>
            <person name="De Diego-Diaz B."/>
            <person name="Treu L."/>
            <person name="Campanaro S."/>
            <person name="Da Silva Duarte V."/>
            <person name="Basaglia M."/>
            <person name="Favaro L."/>
            <person name="Casella S."/>
            <person name="Squartini A."/>
        </authorList>
    </citation>
    <scope>NUCLEOTIDE SEQUENCE [LARGE SCALE GENOMIC DNA]</scope>
    <source>
        <strain evidence="1 2">HCNT1</strain>
    </source>
</reference>
<comment type="caution">
    <text evidence="1">The sequence shown here is derived from an EMBL/GenBank/DDBJ whole genome shotgun (WGS) entry which is preliminary data.</text>
</comment>
<sequence length="89" mass="9609">MSAHTPTPWVIVVDEDSGEEEWRAADGYDIVLATDCDWTEADKSFAFRAVNAHDDLMTGLRTIANYLDKGLAVSASALVDELLAKHGGA</sequence>
<reference evidence="1 2" key="1">
    <citation type="submission" date="2017-11" db="EMBL/GenBank/DDBJ databases">
        <authorList>
            <person name="Han C.G."/>
        </authorList>
    </citation>
    <scope>NUCLEOTIDE SEQUENCE [LARGE SCALE GENOMIC DNA]</scope>
    <source>
        <strain evidence="1 2">HCNT1</strain>
    </source>
</reference>